<protein>
    <recommendedName>
        <fullName evidence="12">DDT domain-containing protein</fullName>
    </recommendedName>
</protein>
<keyword evidence="9" id="KW-0539">Nucleus</keyword>
<feature type="compositionally biased region" description="Low complexity" evidence="11">
    <location>
        <begin position="181"/>
        <end position="191"/>
    </location>
</feature>
<keyword evidence="10" id="KW-0175">Coiled coil</keyword>
<feature type="region of interest" description="Disordered" evidence="11">
    <location>
        <begin position="250"/>
        <end position="270"/>
    </location>
</feature>
<dbReference type="PANTHER" id="PTHR31169">
    <property type="entry name" value="OS05G0300700 PROTEIN"/>
    <property type="match status" value="1"/>
</dbReference>
<evidence type="ECO:0000256" key="6">
    <source>
        <dbReference type="ARBA" id="ARBA00022843"/>
    </source>
</evidence>
<accession>A0AAW1I1L3</accession>
<evidence type="ECO:0000256" key="8">
    <source>
        <dbReference type="ARBA" id="ARBA00023163"/>
    </source>
</evidence>
<dbReference type="GO" id="GO:0005737">
    <property type="term" value="C:cytoplasm"/>
    <property type="evidence" value="ECO:0007669"/>
    <property type="project" value="UniProtKB-SubCell"/>
</dbReference>
<evidence type="ECO:0000256" key="10">
    <source>
        <dbReference type="SAM" id="Coils"/>
    </source>
</evidence>
<evidence type="ECO:0000256" key="5">
    <source>
        <dbReference type="ARBA" id="ARBA00022553"/>
    </source>
</evidence>
<keyword evidence="3" id="KW-0963">Cytoplasm</keyword>
<feature type="region of interest" description="Disordered" evidence="11">
    <location>
        <begin position="148"/>
        <end position="204"/>
    </location>
</feature>
<feature type="region of interest" description="Disordered" evidence="11">
    <location>
        <begin position="1"/>
        <end position="24"/>
    </location>
</feature>
<feature type="domain" description="DDT" evidence="12">
    <location>
        <begin position="386"/>
        <end position="450"/>
    </location>
</feature>
<evidence type="ECO:0000256" key="1">
    <source>
        <dbReference type="ARBA" id="ARBA00004123"/>
    </source>
</evidence>
<dbReference type="GO" id="GO:0006355">
    <property type="term" value="P:regulation of DNA-templated transcription"/>
    <property type="evidence" value="ECO:0007669"/>
    <property type="project" value="InterPro"/>
</dbReference>
<dbReference type="PANTHER" id="PTHR31169:SF8">
    <property type="entry name" value="ZINC-FINGER DOMAIN OF MONOAMINE-OXIDASE A REPRESSOR R1 PROTEIN"/>
    <property type="match status" value="1"/>
</dbReference>
<comment type="subcellular location">
    <subcellularLocation>
        <location evidence="2">Cytoplasm</location>
    </subcellularLocation>
    <subcellularLocation>
        <location evidence="1">Nucleus</location>
    </subcellularLocation>
</comment>
<name>A0AAW1I1L3_SAPOF</name>
<feature type="region of interest" description="Disordered" evidence="11">
    <location>
        <begin position="292"/>
        <end position="343"/>
    </location>
</feature>
<dbReference type="GO" id="GO:0005634">
    <property type="term" value="C:nucleus"/>
    <property type="evidence" value="ECO:0007669"/>
    <property type="project" value="UniProtKB-SubCell"/>
</dbReference>
<dbReference type="InterPro" id="IPR018866">
    <property type="entry name" value="Znf-4CXXC_R1"/>
</dbReference>
<dbReference type="EMBL" id="JBDFQZ010000010">
    <property type="protein sequence ID" value="KAK9683237.1"/>
    <property type="molecule type" value="Genomic_DNA"/>
</dbReference>
<keyword evidence="5" id="KW-0597">Phosphoprotein</keyword>
<keyword evidence="7" id="KW-0805">Transcription regulation</keyword>
<dbReference type="Proteomes" id="UP001443914">
    <property type="component" value="Unassembled WGS sequence"/>
</dbReference>
<evidence type="ECO:0000313" key="13">
    <source>
        <dbReference type="EMBL" id="KAK9683237.1"/>
    </source>
</evidence>
<evidence type="ECO:0000313" key="14">
    <source>
        <dbReference type="Proteomes" id="UP001443914"/>
    </source>
</evidence>
<dbReference type="SMART" id="SM00571">
    <property type="entry name" value="DDT"/>
    <property type="match status" value="1"/>
</dbReference>
<reference evidence="13" key="1">
    <citation type="submission" date="2024-03" db="EMBL/GenBank/DDBJ databases">
        <title>WGS assembly of Saponaria officinalis var. Norfolk2.</title>
        <authorList>
            <person name="Jenkins J."/>
            <person name="Shu S."/>
            <person name="Grimwood J."/>
            <person name="Barry K."/>
            <person name="Goodstein D."/>
            <person name="Schmutz J."/>
            <person name="Leebens-Mack J."/>
            <person name="Osbourn A."/>
        </authorList>
    </citation>
    <scope>NUCLEOTIDE SEQUENCE [LARGE SCALE GENOMIC DNA]</scope>
    <source>
        <strain evidence="13">JIC</strain>
    </source>
</reference>
<organism evidence="13 14">
    <name type="scientific">Saponaria officinalis</name>
    <name type="common">Common soapwort</name>
    <name type="synonym">Lychnis saponaria</name>
    <dbReference type="NCBI Taxonomy" id="3572"/>
    <lineage>
        <taxon>Eukaryota</taxon>
        <taxon>Viridiplantae</taxon>
        <taxon>Streptophyta</taxon>
        <taxon>Embryophyta</taxon>
        <taxon>Tracheophyta</taxon>
        <taxon>Spermatophyta</taxon>
        <taxon>Magnoliopsida</taxon>
        <taxon>eudicotyledons</taxon>
        <taxon>Gunneridae</taxon>
        <taxon>Pentapetalae</taxon>
        <taxon>Caryophyllales</taxon>
        <taxon>Caryophyllaceae</taxon>
        <taxon>Caryophylleae</taxon>
        <taxon>Saponaria</taxon>
    </lineage>
</organism>
<evidence type="ECO:0000256" key="4">
    <source>
        <dbReference type="ARBA" id="ARBA00022499"/>
    </source>
</evidence>
<evidence type="ECO:0000259" key="12">
    <source>
        <dbReference type="SMART" id="SM00571"/>
    </source>
</evidence>
<dbReference type="InterPro" id="IPR018501">
    <property type="entry name" value="DDT_dom"/>
</dbReference>
<keyword evidence="14" id="KW-1185">Reference proteome</keyword>
<comment type="caution">
    <text evidence="13">The sequence shown here is derived from an EMBL/GenBank/DDBJ whole genome shotgun (WGS) entry which is preliminary data.</text>
</comment>
<sequence length="710" mass="79104">MAVSSSPVAESKKTETQKQSKRTKCPGVRVVGGRIYDSQNGKTCHQCRQKTMDFTARCKNMKNEKQCTIMFCHKCLINRYGEKAEDMAVLDDWNCPKCRDICNCSFCMKKKGHKPTGILVHAAKATGFTSVSQLLDVKGPNVSKELAVKSKVSSPKKPADLTKGSPLKRGKENSVDGICDPNSNSSNASPAKKAKKTKGGEVKEKDEVRVVDEAVTTPKKHNVVSVLRRSPRQFALPHECKEDMLGDEKTNALRRSPRKSNVSQEVTKKEEKLDSENLVIGLVAKNEKKTKVEAEGKAKEKKTKVEAEGKAKEKKTKVEAEGKAKEKKTKVEAEGKTKEKKTKVDADEKLKKNKLKEDTSTIDYALDVALPPGTLLTNVSGIDLDAQDAGYVLQFLEFCSSFGEVLAIRKGQPENVLRDILCRRTRKGKCSSSVLFIIQLLSFMGEHSEEESPSSLSTGENSWIHSLKSCLNEAQLAPEDIPEDWFDKGRDRYELLDSSQKLRLLTFLCDEALSTEQMRNWIEEENLKFVEKGKEAKESLNAAKEKEKLIKRKLQEDIVKALIAKNGAPLTVSEHESIVAEVKAESKRVQDEIMDAMGLVSKKRQRSDAVRTEPIIIDDDGRACWRLKCLGDTSLLLQDVGAIEEVTPNDKWFSFDDAEMKIVEKYMSSVRLKRHRINKQAQETMIKRSGSGPEGDSSSNDDSPAVAITS</sequence>
<evidence type="ECO:0000256" key="2">
    <source>
        <dbReference type="ARBA" id="ARBA00004496"/>
    </source>
</evidence>
<evidence type="ECO:0000256" key="7">
    <source>
        <dbReference type="ARBA" id="ARBA00023015"/>
    </source>
</evidence>
<feature type="compositionally biased region" description="Polar residues" evidence="11">
    <location>
        <begin position="696"/>
        <end position="710"/>
    </location>
</feature>
<evidence type="ECO:0000256" key="3">
    <source>
        <dbReference type="ARBA" id="ARBA00022490"/>
    </source>
</evidence>
<proteinExistence type="predicted"/>
<evidence type="ECO:0000256" key="11">
    <source>
        <dbReference type="SAM" id="MobiDB-lite"/>
    </source>
</evidence>
<dbReference type="AlphaFoldDB" id="A0AAW1I1L3"/>
<gene>
    <name evidence="13" type="ORF">RND81_10G125600</name>
</gene>
<feature type="coiled-coil region" evidence="10">
    <location>
        <begin position="537"/>
        <end position="592"/>
    </location>
</feature>
<dbReference type="InterPro" id="IPR040221">
    <property type="entry name" value="CDCA7/CDA7L"/>
</dbReference>
<dbReference type="Pfam" id="PF10497">
    <property type="entry name" value="zf-4CXXC_R1"/>
    <property type="match status" value="1"/>
</dbReference>
<keyword evidence="8" id="KW-0804">Transcription</keyword>
<evidence type="ECO:0000256" key="9">
    <source>
        <dbReference type="ARBA" id="ARBA00023242"/>
    </source>
</evidence>
<keyword evidence="4" id="KW-1017">Isopeptide bond</keyword>
<keyword evidence="6" id="KW-0832">Ubl conjugation</keyword>
<feature type="region of interest" description="Disordered" evidence="11">
    <location>
        <begin position="681"/>
        <end position="710"/>
    </location>
</feature>